<keyword evidence="3" id="KW-0808">Transferase</keyword>
<dbReference type="Proteomes" id="UP001166784">
    <property type="component" value="Unassembled WGS sequence"/>
</dbReference>
<dbReference type="CDD" id="cd04301">
    <property type="entry name" value="NAT_SF"/>
    <property type="match status" value="1"/>
</dbReference>
<dbReference type="InterPro" id="IPR000182">
    <property type="entry name" value="GNAT_dom"/>
</dbReference>
<evidence type="ECO:0000313" key="4">
    <source>
        <dbReference type="Proteomes" id="UP001166784"/>
    </source>
</evidence>
<comment type="caution">
    <text evidence="3">The sequence shown here is derived from an EMBL/GenBank/DDBJ whole genome shotgun (WGS) entry which is preliminary data.</text>
</comment>
<sequence length="309" mass="33107">MEPLGDDARYQPSPAGPGSAAAPQDGGSTDGLRVAPATAQEWLEVEQWAAEEQWNPGLEDTGCFHPTDPGGFFLGRLDGEPVSAVSVVEYSDSYAFLGYYLVRPQVRGKGLGMATWQEAVPHAGERTIGLDAVPAQEQTYARSGFAPAYRTRRYGGRPGSPGPLSPSVVPVTGEHLDALAEYDEQCFPAPRRDFLVRWLGAPGHRAHMFLSDGRPAGYGVIRKARSGHRIGPLFADTPEAAEALFDALIAPLSPDGEVYVDIPEPNQAAVSLATSRGMEVGFETVRMYKGTPPELPLDRVFGVTSLELG</sequence>
<evidence type="ECO:0000313" key="3">
    <source>
        <dbReference type="EMBL" id="MCH6159042.1"/>
    </source>
</evidence>
<organism evidence="3 4">
    <name type="scientific">Streptomyces marispadix</name>
    <dbReference type="NCBI Taxonomy" id="2922868"/>
    <lineage>
        <taxon>Bacteria</taxon>
        <taxon>Bacillati</taxon>
        <taxon>Actinomycetota</taxon>
        <taxon>Actinomycetes</taxon>
        <taxon>Kitasatosporales</taxon>
        <taxon>Streptomycetaceae</taxon>
        <taxon>Streptomyces</taxon>
    </lineage>
</organism>
<dbReference type="PANTHER" id="PTHR47237">
    <property type="entry name" value="SLL0310 PROTEIN"/>
    <property type="match status" value="1"/>
</dbReference>
<feature type="domain" description="N-acetyltransferase" evidence="2">
    <location>
        <begin position="166"/>
        <end position="298"/>
    </location>
</feature>
<evidence type="ECO:0000256" key="1">
    <source>
        <dbReference type="SAM" id="MobiDB-lite"/>
    </source>
</evidence>
<name>A0ABS9SRY7_9ACTN</name>
<reference evidence="3" key="1">
    <citation type="submission" date="2022-03" db="EMBL/GenBank/DDBJ databases">
        <authorList>
            <person name="Santos J.D.N."/>
            <person name="Kallscheuer N."/>
            <person name="Jogler C."/>
            <person name="Lage O.M."/>
        </authorList>
    </citation>
    <scope>NUCLEOTIDE SEQUENCE</scope>
    <source>
        <strain evidence="3">M600PL45_2</strain>
    </source>
</reference>
<dbReference type="Gene3D" id="3.40.630.90">
    <property type="match status" value="1"/>
</dbReference>
<gene>
    <name evidence="3" type="ORF">MMA15_00985</name>
</gene>
<dbReference type="Pfam" id="PF18014">
    <property type="entry name" value="Acetyltransf_18"/>
    <property type="match status" value="1"/>
</dbReference>
<dbReference type="PANTHER" id="PTHR47237:SF1">
    <property type="entry name" value="SLL0310 PROTEIN"/>
    <property type="match status" value="1"/>
</dbReference>
<evidence type="ECO:0000259" key="2">
    <source>
        <dbReference type="PROSITE" id="PS51186"/>
    </source>
</evidence>
<dbReference type="InterPro" id="IPR052729">
    <property type="entry name" value="Acyl/Acetyltrans_Enzymes"/>
</dbReference>
<dbReference type="PROSITE" id="PS51186">
    <property type="entry name" value="GNAT"/>
    <property type="match status" value="2"/>
</dbReference>
<dbReference type="EC" id="2.3.1.-" evidence="3"/>
<dbReference type="Gene3D" id="3.40.630.30">
    <property type="match status" value="1"/>
</dbReference>
<dbReference type="RefSeq" id="WP_241057039.1">
    <property type="nucleotide sequence ID" value="NZ_JAKWJU010000002.1"/>
</dbReference>
<dbReference type="Pfam" id="PF00583">
    <property type="entry name" value="Acetyltransf_1"/>
    <property type="match status" value="1"/>
</dbReference>
<keyword evidence="3" id="KW-0012">Acyltransferase</keyword>
<dbReference type="InterPro" id="IPR016181">
    <property type="entry name" value="Acyl_CoA_acyltransferase"/>
</dbReference>
<dbReference type="GO" id="GO:0016746">
    <property type="term" value="F:acyltransferase activity"/>
    <property type="evidence" value="ECO:0007669"/>
    <property type="project" value="UniProtKB-KW"/>
</dbReference>
<feature type="domain" description="N-acetyltransferase" evidence="2">
    <location>
        <begin position="32"/>
        <end position="163"/>
    </location>
</feature>
<protein>
    <submittedName>
        <fullName evidence="3">GNAT family N-acetyltransferase</fullName>
        <ecNumber evidence="3">2.3.1.-</ecNumber>
    </submittedName>
</protein>
<dbReference type="InterPro" id="IPR041496">
    <property type="entry name" value="YitH/HolE_GNAT"/>
</dbReference>
<feature type="compositionally biased region" description="Low complexity" evidence="1">
    <location>
        <begin position="11"/>
        <end position="27"/>
    </location>
</feature>
<reference evidence="3" key="2">
    <citation type="journal article" date="2023" name="Int. J. Syst. Evol. Microbiol.">
        <title>Streptomyces marispadix sp. nov., isolated from marine beach sediment of the Northern Coast of Portugal.</title>
        <authorList>
            <person name="dos Santos J.D.N."/>
            <person name="Vitorino I.R."/>
            <person name="Kallscheuer N."/>
            <person name="Srivastava A."/>
            <person name="Krautwurst S."/>
            <person name="Marz M."/>
            <person name="Jogler C."/>
            <person name="Lobo Da Cunha A."/>
            <person name="Catita J."/>
            <person name="Goncalves H."/>
            <person name="Gonzalez I."/>
            <person name="Reyes F."/>
            <person name="Lage O.M."/>
        </authorList>
    </citation>
    <scope>NUCLEOTIDE SEQUENCE</scope>
    <source>
        <strain evidence="3">M600PL45_2</strain>
    </source>
</reference>
<dbReference type="EMBL" id="JAKWJU010000002">
    <property type="protein sequence ID" value="MCH6159042.1"/>
    <property type="molecule type" value="Genomic_DNA"/>
</dbReference>
<feature type="region of interest" description="Disordered" evidence="1">
    <location>
        <begin position="1"/>
        <end position="36"/>
    </location>
</feature>
<dbReference type="SUPFAM" id="SSF55729">
    <property type="entry name" value="Acyl-CoA N-acyltransferases (Nat)"/>
    <property type="match status" value="1"/>
</dbReference>
<accession>A0ABS9SRY7</accession>
<keyword evidence="4" id="KW-1185">Reference proteome</keyword>
<proteinExistence type="predicted"/>